<dbReference type="AlphaFoldDB" id="A0A1L1PNI5"/>
<dbReference type="SUPFAM" id="SSF88723">
    <property type="entry name" value="PIN domain-like"/>
    <property type="match status" value="1"/>
</dbReference>
<feature type="binding site" evidence="5">
    <location>
        <position position="7"/>
    </location>
    <ligand>
        <name>Mg(2+)</name>
        <dbReference type="ChEBI" id="CHEBI:18420"/>
    </ligand>
</feature>
<dbReference type="GO" id="GO:0004540">
    <property type="term" value="F:RNA nuclease activity"/>
    <property type="evidence" value="ECO:0007669"/>
    <property type="project" value="InterPro"/>
</dbReference>
<dbReference type="Proteomes" id="UP000028878">
    <property type="component" value="Unassembled WGS sequence"/>
</dbReference>
<proteinExistence type="inferred from homology"/>
<dbReference type="InterPro" id="IPR002716">
    <property type="entry name" value="PIN_dom"/>
</dbReference>
<dbReference type="InterPro" id="IPR029060">
    <property type="entry name" value="PIN-like_dom_sf"/>
</dbReference>
<dbReference type="Pfam" id="PF13470">
    <property type="entry name" value="PIN_3"/>
    <property type="match status" value="1"/>
</dbReference>
<keyword evidence="4 5" id="KW-0378">Hydrolase</keyword>
<dbReference type="NCBIfam" id="TIGR00305">
    <property type="entry name" value="putative toxin-antitoxin system toxin component, PIN family"/>
    <property type="match status" value="1"/>
</dbReference>
<organism evidence="7 8">
    <name type="scientific">Hydrogenophaga intermedia</name>
    <dbReference type="NCBI Taxonomy" id="65786"/>
    <lineage>
        <taxon>Bacteria</taxon>
        <taxon>Pseudomonadati</taxon>
        <taxon>Pseudomonadota</taxon>
        <taxon>Betaproteobacteria</taxon>
        <taxon>Burkholderiales</taxon>
        <taxon>Comamonadaceae</taxon>
        <taxon>Hydrogenophaga</taxon>
    </lineage>
</organism>
<evidence type="ECO:0000256" key="1">
    <source>
        <dbReference type="ARBA" id="ARBA00022649"/>
    </source>
</evidence>
<sequence length="141" mass="15579" precursor="true">MGLVVIDTNVVLDLFVFDDPAVAPLRAALVESRVAWIATEAMREELRRVLDYPHLARRLGATGADVVLADFDRHTRRVEPADKAPFTCRDPDDQRFIDLAVAHGAALLSKDAQVLALARRLVRVGVRVTRSWAPPTEEVGT</sequence>
<feature type="domain" description="PIN" evidence="6">
    <location>
        <begin position="4"/>
        <end position="107"/>
    </location>
</feature>
<dbReference type="GO" id="GO:0000287">
    <property type="term" value="F:magnesium ion binding"/>
    <property type="evidence" value="ECO:0007669"/>
    <property type="project" value="UniProtKB-UniRule"/>
</dbReference>
<keyword evidence="3 5" id="KW-0479">Metal-binding</keyword>
<keyword evidence="5" id="KW-0800">Toxin</keyword>
<dbReference type="PANTHER" id="PTHR34610:SF3">
    <property type="entry name" value="SSL7007 PROTEIN"/>
    <property type="match status" value="1"/>
</dbReference>
<name>A0A1L1PNI5_HYDIT</name>
<keyword evidence="1 5" id="KW-1277">Toxin-antitoxin system</keyword>
<keyword evidence="5" id="KW-0460">Magnesium</keyword>
<dbReference type="PANTHER" id="PTHR34610">
    <property type="entry name" value="SSL7007 PROTEIN"/>
    <property type="match status" value="1"/>
</dbReference>
<dbReference type="EMBL" id="CCAE010000006">
    <property type="protein sequence ID" value="CDN86885.1"/>
    <property type="molecule type" value="Genomic_DNA"/>
</dbReference>
<evidence type="ECO:0000259" key="6">
    <source>
        <dbReference type="Pfam" id="PF13470"/>
    </source>
</evidence>
<evidence type="ECO:0000256" key="4">
    <source>
        <dbReference type="ARBA" id="ARBA00022801"/>
    </source>
</evidence>
<dbReference type="InterPro" id="IPR002850">
    <property type="entry name" value="PIN_toxin-like"/>
</dbReference>
<feature type="binding site" evidence="5">
    <location>
        <position position="93"/>
    </location>
    <ligand>
        <name>Mg(2+)</name>
        <dbReference type="ChEBI" id="CHEBI:18420"/>
    </ligand>
</feature>
<dbReference type="Gene3D" id="3.40.50.1010">
    <property type="entry name" value="5'-nuclease"/>
    <property type="match status" value="1"/>
</dbReference>
<evidence type="ECO:0000256" key="3">
    <source>
        <dbReference type="ARBA" id="ARBA00022723"/>
    </source>
</evidence>
<evidence type="ECO:0000256" key="2">
    <source>
        <dbReference type="ARBA" id="ARBA00022722"/>
    </source>
</evidence>
<dbReference type="EC" id="3.1.-.-" evidence="5"/>
<evidence type="ECO:0000313" key="7">
    <source>
        <dbReference type="EMBL" id="CDN86885.1"/>
    </source>
</evidence>
<dbReference type="RefSeq" id="WP_009520546.1">
    <property type="nucleotide sequence ID" value="NZ_CCAE010000006.1"/>
</dbReference>
<gene>
    <name evidence="7" type="primary">vapC_2</name>
    <name evidence="5" type="synonym">vapC</name>
    <name evidence="7" type="ORF">BN948_01303</name>
</gene>
<keyword evidence="8" id="KW-1185">Reference proteome</keyword>
<accession>A0A1L1PNI5</accession>
<dbReference type="GO" id="GO:0090729">
    <property type="term" value="F:toxin activity"/>
    <property type="evidence" value="ECO:0007669"/>
    <property type="project" value="UniProtKB-KW"/>
</dbReference>
<comment type="similarity">
    <text evidence="5">Belongs to the PINc/VapC protein family.</text>
</comment>
<reference evidence="8" key="1">
    <citation type="submission" date="2014-11" db="EMBL/GenBank/DDBJ databases">
        <title>Draft genome sequence of Hydrogenophaga intermedia S1.</title>
        <authorList>
            <person name="Gan H.M."/>
            <person name="Chew T.H."/>
            <person name="Stolz A."/>
        </authorList>
    </citation>
    <scope>NUCLEOTIDE SEQUENCE [LARGE SCALE GENOMIC DNA]</scope>
    <source>
        <strain evidence="8">S1</strain>
    </source>
</reference>
<protein>
    <recommendedName>
        <fullName evidence="5">Ribonuclease VapC</fullName>
        <shortName evidence="5">RNase VapC</shortName>
        <ecNumber evidence="5">3.1.-.-</ecNumber>
    </recommendedName>
    <alternativeName>
        <fullName evidence="5">Toxin VapC</fullName>
    </alternativeName>
</protein>
<comment type="cofactor">
    <cofactor evidence="5">
        <name>Mg(2+)</name>
        <dbReference type="ChEBI" id="CHEBI:18420"/>
    </cofactor>
</comment>
<evidence type="ECO:0000313" key="8">
    <source>
        <dbReference type="Proteomes" id="UP000028878"/>
    </source>
</evidence>
<keyword evidence="2 5" id="KW-0540">Nuclease</keyword>
<comment type="function">
    <text evidence="5">Toxic component of a toxin-antitoxin (TA) system. An RNase.</text>
</comment>
<dbReference type="InterPro" id="IPR022907">
    <property type="entry name" value="VapC_family"/>
</dbReference>
<evidence type="ECO:0000256" key="5">
    <source>
        <dbReference type="HAMAP-Rule" id="MF_00265"/>
    </source>
</evidence>
<dbReference type="HAMAP" id="MF_00265">
    <property type="entry name" value="VapC_Nob1"/>
    <property type="match status" value="1"/>
</dbReference>
<dbReference type="GO" id="GO:0016787">
    <property type="term" value="F:hydrolase activity"/>
    <property type="evidence" value="ECO:0007669"/>
    <property type="project" value="UniProtKB-KW"/>
</dbReference>